<organism evidence="1 2">
    <name type="scientific">Trifolium medium</name>
    <dbReference type="NCBI Taxonomy" id="97028"/>
    <lineage>
        <taxon>Eukaryota</taxon>
        <taxon>Viridiplantae</taxon>
        <taxon>Streptophyta</taxon>
        <taxon>Embryophyta</taxon>
        <taxon>Tracheophyta</taxon>
        <taxon>Spermatophyta</taxon>
        <taxon>Magnoliopsida</taxon>
        <taxon>eudicotyledons</taxon>
        <taxon>Gunneridae</taxon>
        <taxon>Pentapetalae</taxon>
        <taxon>rosids</taxon>
        <taxon>fabids</taxon>
        <taxon>Fabales</taxon>
        <taxon>Fabaceae</taxon>
        <taxon>Papilionoideae</taxon>
        <taxon>50 kb inversion clade</taxon>
        <taxon>NPAAA clade</taxon>
        <taxon>Hologalegina</taxon>
        <taxon>IRL clade</taxon>
        <taxon>Trifolieae</taxon>
        <taxon>Trifolium</taxon>
    </lineage>
</organism>
<evidence type="ECO:0000313" key="2">
    <source>
        <dbReference type="Proteomes" id="UP000265520"/>
    </source>
</evidence>
<evidence type="ECO:0000313" key="1">
    <source>
        <dbReference type="EMBL" id="MCI35854.1"/>
    </source>
</evidence>
<comment type="caution">
    <text evidence="1">The sequence shown here is derived from an EMBL/GenBank/DDBJ whole genome shotgun (WGS) entry which is preliminary data.</text>
</comment>
<dbReference type="Proteomes" id="UP000265520">
    <property type="component" value="Unassembled WGS sequence"/>
</dbReference>
<keyword evidence="2" id="KW-1185">Reference proteome</keyword>
<dbReference type="AlphaFoldDB" id="A0A392RII4"/>
<dbReference type="EMBL" id="LXQA010227713">
    <property type="protein sequence ID" value="MCI35854.1"/>
    <property type="molecule type" value="Genomic_DNA"/>
</dbReference>
<reference evidence="1 2" key="1">
    <citation type="journal article" date="2018" name="Front. Plant Sci.">
        <title>Red Clover (Trifolium pratense) and Zigzag Clover (T. medium) - A Picture of Genomic Similarities and Differences.</title>
        <authorList>
            <person name="Dluhosova J."/>
            <person name="Istvanek J."/>
            <person name="Nedelnik J."/>
            <person name="Repkova J."/>
        </authorList>
    </citation>
    <scope>NUCLEOTIDE SEQUENCE [LARGE SCALE GENOMIC DNA]</scope>
    <source>
        <strain evidence="2">cv. 10/8</strain>
        <tissue evidence="1">Leaf</tissue>
    </source>
</reference>
<protein>
    <submittedName>
        <fullName evidence="1">Clustered mitochondria protein-like</fullName>
    </submittedName>
</protein>
<accession>A0A392RII4</accession>
<sequence>MQGISTDRILDLRKLLAVHVETCHLTNFSLSHESEEAREKLGRNNGINVL</sequence>
<feature type="non-terminal residue" evidence="1">
    <location>
        <position position="50"/>
    </location>
</feature>
<proteinExistence type="predicted"/>
<name>A0A392RII4_9FABA</name>